<dbReference type="RefSeq" id="WP_284938892.1">
    <property type="nucleotide sequence ID" value="NZ_JANURM010000048.1"/>
</dbReference>
<protein>
    <submittedName>
        <fullName evidence="1">Uncharacterized protein</fullName>
    </submittedName>
</protein>
<reference evidence="1" key="1">
    <citation type="submission" date="2022-08" db="EMBL/GenBank/DDBJ databases">
        <authorList>
            <person name="Wang H."/>
        </authorList>
    </citation>
    <scope>NUCLEOTIDE SEQUENCE</scope>
    <source>
        <strain evidence="1">PS10</strain>
    </source>
</reference>
<dbReference type="EMBL" id="JANURM010000048">
    <property type="protein sequence ID" value="MDL0090073.1"/>
    <property type="molecule type" value="Genomic_DNA"/>
</dbReference>
<gene>
    <name evidence="1" type="ORF">NYG85_11975</name>
</gene>
<keyword evidence="2" id="KW-1185">Reference proteome</keyword>
<reference evidence="1" key="2">
    <citation type="journal article" date="2023" name="Microorganisms">
        <title>Isolation and Genomic Characteristics of Cat-Borne Campylobacter felis sp. nov. and Sheep-Borne Campylobacter ovis sp. nov.</title>
        <authorList>
            <person name="Wang H."/>
            <person name="Li Y."/>
            <person name="Gu Y."/>
            <person name="Zhou G."/>
            <person name="Chen X."/>
            <person name="Zhang X."/>
            <person name="Shao Z."/>
            <person name="Zhang J."/>
            <person name="Zhang M."/>
        </authorList>
    </citation>
    <scope>NUCLEOTIDE SEQUENCE</scope>
    <source>
        <strain evidence="1">PS10</strain>
    </source>
</reference>
<sequence length="100" mass="11341">MMSMQEAIKLFKEGEKKGKNAEKSVRPYPTEAQKRAIVECINAKLALCDDWNKGQNAFKSLLNEAKEQTQKIRVLADEVLALPLNAQAREKINEIKQRLG</sequence>
<evidence type="ECO:0000313" key="1">
    <source>
        <dbReference type="EMBL" id="MDL0090073.1"/>
    </source>
</evidence>
<accession>A0ABT7HTE4</accession>
<name>A0ABT7HTE4_9BACT</name>
<organism evidence="1 2">
    <name type="scientific">Campylobacter gastrosuis</name>
    <dbReference type="NCBI Taxonomy" id="2974576"/>
    <lineage>
        <taxon>Bacteria</taxon>
        <taxon>Pseudomonadati</taxon>
        <taxon>Campylobacterota</taxon>
        <taxon>Epsilonproteobacteria</taxon>
        <taxon>Campylobacterales</taxon>
        <taxon>Campylobacteraceae</taxon>
        <taxon>Campylobacter</taxon>
    </lineage>
</organism>
<evidence type="ECO:0000313" key="2">
    <source>
        <dbReference type="Proteomes" id="UP001173801"/>
    </source>
</evidence>
<dbReference type="Proteomes" id="UP001173801">
    <property type="component" value="Unassembled WGS sequence"/>
</dbReference>
<comment type="caution">
    <text evidence="1">The sequence shown here is derived from an EMBL/GenBank/DDBJ whole genome shotgun (WGS) entry which is preliminary data.</text>
</comment>
<proteinExistence type="predicted"/>